<feature type="domain" description="DUF7455" evidence="1">
    <location>
        <begin position="22"/>
        <end position="70"/>
    </location>
</feature>
<dbReference type="Proteomes" id="UP000293638">
    <property type="component" value="Unassembled WGS sequence"/>
</dbReference>
<sequence length="82" mass="8483">MSTTTRPAAVLGSAPLPALLVRDRCDKCGAQAFVRARLAGGELLFCGHHARTYAPALAAAGAVVRDDTHLINVKPSQSANAD</sequence>
<dbReference type="OrthoDB" id="3539048at2"/>
<reference evidence="2 3" key="1">
    <citation type="submission" date="2019-02" db="EMBL/GenBank/DDBJ databases">
        <title>Genomic Encyclopedia of Type Strains, Phase IV (KMG-IV): sequencing the most valuable type-strain genomes for metagenomic binning, comparative biology and taxonomic classification.</title>
        <authorList>
            <person name="Goeker M."/>
        </authorList>
    </citation>
    <scope>NUCLEOTIDE SEQUENCE [LARGE SCALE GENOMIC DNA]</scope>
    <source>
        <strain evidence="2 3">DSM 45622</strain>
    </source>
</reference>
<name>A0A4Q7NQ86_9ACTN</name>
<organism evidence="2 3">
    <name type="scientific">Motilibacter rhizosphaerae</name>
    <dbReference type="NCBI Taxonomy" id="598652"/>
    <lineage>
        <taxon>Bacteria</taxon>
        <taxon>Bacillati</taxon>
        <taxon>Actinomycetota</taxon>
        <taxon>Actinomycetes</taxon>
        <taxon>Motilibacterales</taxon>
        <taxon>Motilibacteraceae</taxon>
        <taxon>Motilibacter</taxon>
    </lineage>
</organism>
<dbReference type="RefSeq" id="WP_130493321.1">
    <property type="nucleotide sequence ID" value="NZ_SGXD01000003.1"/>
</dbReference>
<comment type="caution">
    <text evidence="2">The sequence shown here is derived from an EMBL/GenBank/DDBJ whole genome shotgun (WGS) entry which is preliminary data.</text>
</comment>
<evidence type="ECO:0000313" key="2">
    <source>
        <dbReference type="EMBL" id="RZS87156.1"/>
    </source>
</evidence>
<accession>A0A4Q7NQ86</accession>
<keyword evidence="3" id="KW-1185">Reference proteome</keyword>
<dbReference type="Pfam" id="PF24254">
    <property type="entry name" value="DUF7455"/>
    <property type="match status" value="1"/>
</dbReference>
<evidence type="ECO:0000259" key="1">
    <source>
        <dbReference type="Pfam" id="PF24254"/>
    </source>
</evidence>
<dbReference type="InterPro" id="IPR055878">
    <property type="entry name" value="DUF7455"/>
</dbReference>
<dbReference type="AlphaFoldDB" id="A0A4Q7NQ86"/>
<evidence type="ECO:0000313" key="3">
    <source>
        <dbReference type="Proteomes" id="UP000293638"/>
    </source>
</evidence>
<dbReference type="EMBL" id="SGXD01000003">
    <property type="protein sequence ID" value="RZS87156.1"/>
    <property type="molecule type" value="Genomic_DNA"/>
</dbReference>
<proteinExistence type="predicted"/>
<protein>
    <recommendedName>
        <fullName evidence="1">DUF7455 domain-containing protein</fullName>
    </recommendedName>
</protein>
<gene>
    <name evidence="2" type="ORF">EV189_2579</name>
</gene>